<reference evidence="2 4" key="10">
    <citation type="journal article" date="2007" name="Science">
        <title>Sequence finishing and mapping of Drosophila melanogaster heterochromatin.</title>
        <authorList>
            <person name="Hoskins R.A."/>
            <person name="Carlson J.W."/>
            <person name="Kennedy C."/>
            <person name="Acevedo D."/>
            <person name="Evans-Holm M."/>
            <person name="Frise E."/>
            <person name="Wan K.H."/>
            <person name="Park S."/>
            <person name="Mendez-Lago M."/>
            <person name="Rossi F."/>
            <person name="Villasante A."/>
            <person name="Dimitri P."/>
            <person name="Karpen G.H."/>
            <person name="Celniker S.E."/>
        </authorList>
    </citation>
    <scope>NUCLEOTIDE SEQUENCE [LARGE SCALE GENOMIC DNA]</scope>
    <source>
        <strain evidence="4">Berkeley</strain>
    </source>
</reference>
<reference evidence="2" key="12">
    <citation type="journal article" date="2015" name="G3 (Bethesda)">
        <title>Gene Model Annotations for Drosophila melanogaster: The Rule-Benders.</title>
        <authorList>
            <consortium name="FlyBase Consortium"/>
            <person name="Crosby M.A."/>
            <person name="Gramates L.S."/>
            <person name="Dos Santos G."/>
            <person name="Matthews B.B."/>
            <person name="St Pierre S.E."/>
            <person name="Zhou P."/>
            <person name="Schroeder A.J."/>
            <person name="Falls K."/>
            <person name="Emmert D.B."/>
            <person name="Russo S.M."/>
            <person name="Gelbart W.M."/>
            <person name="null"/>
        </authorList>
    </citation>
    <scope>NUCLEOTIDE SEQUENCE</scope>
</reference>
<dbReference type="EMBL" id="AY071458">
    <property type="protein sequence ID" value="AAL49080.1"/>
    <property type="molecule type" value="mRNA"/>
</dbReference>
<dbReference type="FlyBase" id="FBgn0047095">
    <property type="gene designation" value="CG33939"/>
</dbReference>
<dbReference type="STRING" id="7227.FBpp0312528"/>
<dbReference type="AGR" id="FB:FBgn0047095"/>
<keyword evidence="4" id="KW-1185">Reference proteome</keyword>
<reference evidence="1" key="2">
    <citation type="submission" date="2001-12" db="EMBL/GenBank/DDBJ databases">
        <authorList>
            <person name="Stapleton M."/>
            <person name="Brokstein P."/>
            <person name="Hong L."/>
            <person name="Agbayani A."/>
            <person name="Carlson J."/>
            <person name="Champe M."/>
            <person name="Chavez C."/>
            <person name="Dorsett V."/>
            <person name="Dresnek D."/>
            <person name="Farfan D."/>
            <person name="Frise E."/>
            <person name="George R."/>
            <person name="Gonzalez M."/>
            <person name="Guarin H."/>
            <person name="Kronmiller B."/>
            <person name="Li P."/>
            <person name="Liao G."/>
            <person name="Miranda A."/>
            <person name="Mungall C.J."/>
            <person name="Nunoo J."/>
            <person name="Pacleb J."/>
            <person name="Paragas V."/>
            <person name="Park S."/>
            <person name="Patel S."/>
            <person name="Phouanenavong S."/>
            <person name="Wan K."/>
            <person name="Yu C."/>
            <person name="Lewis S.E."/>
            <person name="Rubin G.M."/>
            <person name="Celniker S."/>
        </authorList>
    </citation>
    <scope>NUCLEOTIDE SEQUENCE</scope>
    <source>
        <strain evidence="1">Berkeley</strain>
    </source>
</reference>
<evidence type="ECO:0000313" key="3">
    <source>
        <dbReference type="FlyBase" id="FBgn0047095"/>
    </source>
</evidence>
<evidence type="ECO:0000313" key="2">
    <source>
        <dbReference type="EMBL" id="ALI51157.1"/>
    </source>
</evidence>
<reference evidence="2" key="15">
    <citation type="submission" date="2024-06" db="EMBL/GenBank/DDBJ databases">
        <title>Drosophila melanogaster release 4 sequence.</title>
        <authorList>
            <consortium name="Berkeley Drosophila Genome Project"/>
            <person name="Celniker S."/>
            <person name="Carlson J."/>
            <person name="Wan K."/>
            <person name="Pfeiffer B."/>
            <person name="Frise E."/>
            <person name="George R."/>
            <person name="Hoskins R."/>
            <person name="Stapleton M."/>
            <person name="Pacleb J."/>
            <person name="Park S."/>
            <person name="Svirskas R."/>
            <person name="Smith E."/>
            <person name="Yu C."/>
            <person name="Rubin G."/>
        </authorList>
    </citation>
    <scope>NUCLEOTIDE SEQUENCE</scope>
</reference>
<dbReference type="GeneID" id="26067037"/>
<dbReference type="VEuPathDB" id="VectorBase:FBgn0047095"/>
<dbReference type="Proteomes" id="UP000000803">
    <property type="component" value="Chromosome X"/>
</dbReference>
<dbReference type="RefSeq" id="NP_001303572.1">
    <property type="nucleotide sequence ID" value="NM_001316643.1"/>
</dbReference>
<evidence type="ECO:0000313" key="1">
    <source>
        <dbReference type="EMBL" id="AAL49080.1"/>
    </source>
</evidence>
<dbReference type="BioGRID-ORCS" id="26067037">
    <property type="hits" value="1 hit in 1 CRISPR screen"/>
</dbReference>
<dbReference type="HOGENOM" id="CLU_3417464_0_0_1"/>
<reference evidence="2" key="8">
    <citation type="submission" date="2006-08" db="EMBL/GenBank/DDBJ databases">
        <authorList>
            <person name="Celniker S."/>
            <person name="Carlson J."/>
            <person name="Wan K."/>
            <person name="Frise E."/>
            <person name="Hoskins R."/>
            <person name="Park S."/>
            <person name="Svirskas R."/>
            <person name="Rubin G."/>
        </authorList>
    </citation>
    <scope>NUCLEOTIDE SEQUENCE</scope>
</reference>
<reference evidence="2" key="14">
    <citation type="submission" date="2023-12" db="EMBL/GenBank/DDBJ databases">
        <authorList>
            <consortium name="FlyBase"/>
        </authorList>
    </citation>
    <scope>NUCLEOTIDE SEQUENCE</scope>
</reference>
<reference evidence="2 4" key="7">
    <citation type="journal article" date="2005" name="PLoS Comput. Biol.">
        <title>Combined evidence annotation of transposable elements in genome sequences.</title>
        <authorList>
            <person name="Quesneville H."/>
            <person name="Bergman C.M."/>
            <person name="Andrieu O."/>
            <person name="Autard D."/>
            <person name="Nouaud D."/>
            <person name="Ashburner M."/>
            <person name="Anxolabehere D."/>
        </authorList>
    </citation>
    <scope>NUCLEOTIDE SEQUENCE [LARGE SCALE GENOMIC DNA]</scope>
    <source>
        <strain evidence="4">Berkeley</strain>
    </source>
</reference>
<reference evidence="2 4" key="1">
    <citation type="journal article" date="2000" name="Science">
        <title>The genome sequence of Drosophila melanogaster.</title>
        <authorList>
            <person name="Adams M.D."/>
            <person name="Celniker S.E."/>
            <person name="Holt R.A."/>
            <person name="Evans C.A."/>
            <person name="Gocayne J.D."/>
            <person name="Amanatides P.G."/>
            <person name="Scherer S.E."/>
            <person name="Li P.W."/>
            <person name="Hoskins R.A."/>
            <person name="Galle R.F."/>
            <person name="George R.A."/>
            <person name="Lewis S.E."/>
            <person name="Richards S."/>
            <person name="Ashburner M."/>
            <person name="Henderson S.N."/>
            <person name="Sutton G.G."/>
            <person name="Wortman J.R."/>
            <person name="Yandell M.D."/>
            <person name="Zhang Q."/>
            <person name="Chen L.X."/>
            <person name="Brandon R.C."/>
            <person name="Rogers Y.H."/>
            <person name="Blazej R.G."/>
            <person name="Champe M."/>
            <person name="Pfeiffer B.D."/>
            <person name="Wan K.H."/>
            <person name="Doyle C."/>
            <person name="Baxter E.G."/>
            <person name="Helt G."/>
            <person name="Nelson C.R."/>
            <person name="Gabor G.L."/>
            <person name="Abril J.F."/>
            <person name="Agbayani A."/>
            <person name="An H.J."/>
            <person name="Andrews-Pfannkoch C."/>
            <person name="Baldwin D."/>
            <person name="Ballew R.M."/>
            <person name="Basu A."/>
            <person name="Baxendale J."/>
            <person name="Bayraktaroglu L."/>
            <person name="Beasley E.M."/>
            <person name="Beeson K.Y."/>
            <person name="Benos P.V."/>
            <person name="Berman B.P."/>
            <person name="Bhandari D."/>
            <person name="Bolshakov S."/>
            <person name="Borkova D."/>
            <person name="Botchan M.R."/>
            <person name="Bouck J."/>
            <person name="Brokstein P."/>
            <person name="Brottier P."/>
            <person name="Burtis K.C."/>
            <person name="Busam D.A."/>
            <person name="Butler H."/>
            <person name="Cadieu E."/>
            <person name="Center A."/>
            <person name="Chandra I."/>
            <person name="Cherry J.M."/>
            <person name="Cawley S."/>
            <person name="Dahlke C."/>
            <person name="Davenport L.B."/>
            <person name="Davies P."/>
            <person name="de Pablos B."/>
            <person name="Delcher A."/>
            <person name="Deng Z."/>
            <person name="Mays A.D."/>
            <person name="Dew I."/>
            <person name="Dietz S.M."/>
            <person name="Dodson K."/>
            <person name="Doup L.E."/>
            <person name="Downes M."/>
            <person name="Dugan-Rocha S."/>
            <person name="Dunkov B.C."/>
            <person name="Dunn P."/>
            <person name="Durbin K.J."/>
            <person name="Evangelista C.C."/>
            <person name="Ferraz C."/>
            <person name="Ferriera S."/>
            <person name="Fleischmann W."/>
            <person name="Fosler C."/>
            <person name="Gabrielian A.E."/>
            <person name="Garg N.S."/>
            <person name="Gelbart W.M."/>
            <person name="Glasser K."/>
            <person name="Glodek A."/>
            <person name="Gong F."/>
            <person name="Gorrell J.H."/>
            <person name="Gu Z."/>
            <person name="Guan P."/>
            <person name="Harris M."/>
            <person name="Harris N.L."/>
            <person name="Harvey D."/>
            <person name="Heiman T.J."/>
            <person name="Hernandez J.R."/>
            <person name="Houck J."/>
            <person name="Hostin D."/>
            <person name="Houston K.A."/>
            <person name="Howland T.J."/>
            <person name="Wei M.H."/>
            <person name="Ibegwam C."/>
            <person name="Jalali M."/>
            <person name="Kalush F."/>
            <person name="Karpen G.H."/>
            <person name="Ke Z."/>
            <person name="Kennison J.A."/>
            <person name="Ketchum K.A."/>
            <person name="Kimmel B.E."/>
            <person name="Kodira C.D."/>
            <person name="Kraft C."/>
            <person name="Kravitz S."/>
            <person name="Kulp D."/>
            <person name="Lai Z."/>
            <person name="Lasko P."/>
            <person name="Lei Y."/>
            <person name="Levitsky A.A."/>
            <person name="Li J."/>
            <person name="Li Z."/>
            <person name="Liang Y."/>
            <person name="Lin X."/>
            <person name="Liu X."/>
            <person name="Mattei B."/>
            <person name="McIntosh T.C."/>
            <person name="McLeod M.P."/>
            <person name="McPherson D."/>
            <person name="Merkulov G."/>
            <person name="Milshina N.V."/>
            <person name="Mobarry C."/>
            <person name="Morris J."/>
            <person name="Moshrefi A."/>
            <person name="Mount S.M."/>
            <person name="Moy M."/>
            <person name="Murphy B."/>
            <person name="Murphy L."/>
            <person name="Muzny D.M."/>
            <person name="Nelson D.L."/>
            <person name="Nelson D.R."/>
            <person name="Nelson K.A."/>
            <person name="Nixon K."/>
            <person name="Nusskern D.R."/>
            <person name="Pacleb J.M."/>
            <person name="Palazzolo M."/>
            <person name="Pittman G.S."/>
            <person name="Pan S."/>
            <person name="Pollard J."/>
            <person name="Puri V."/>
            <person name="Reese M.G."/>
            <person name="Reinert K."/>
            <person name="Remington K."/>
            <person name="Saunders R.D."/>
            <person name="Scheeler F."/>
            <person name="Shen H."/>
            <person name="Shue B.C."/>
            <person name="Siden-Kiamos I."/>
            <person name="Simpson M."/>
            <person name="Skupski M.P."/>
            <person name="Smith T."/>
            <person name="Spier E."/>
            <person name="Spradling A.C."/>
            <person name="Stapleton M."/>
            <person name="Strong R."/>
            <person name="Sun E."/>
            <person name="Svirskas R."/>
            <person name="Tector C."/>
            <person name="Turner R."/>
            <person name="Venter E."/>
            <person name="Wang A.H."/>
            <person name="Wang X."/>
            <person name="Wang Z.Y."/>
            <person name="Wassarman D.A."/>
            <person name="Weinstock G.M."/>
            <person name="Weissenbach J."/>
            <person name="Williams S.M."/>
            <person name="WoodageT"/>
            <person name="Worley K.C."/>
            <person name="Wu D."/>
            <person name="Yang S."/>
            <person name="Yao Q.A."/>
            <person name="Ye J."/>
            <person name="Yeh R.F."/>
            <person name="Zaveri J.S."/>
            <person name="Zhan M."/>
            <person name="Zhang G."/>
            <person name="Zhao Q."/>
            <person name="Zheng L."/>
            <person name="Zheng X.H."/>
            <person name="Zhong F.N."/>
            <person name="Zhong W."/>
            <person name="Zhou X."/>
            <person name="Zhu S."/>
            <person name="Zhu X."/>
            <person name="Smith H.O."/>
            <person name="Gibbs R.A."/>
            <person name="Myers E.W."/>
            <person name="Rubin G.M."/>
            <person name="Venter J.C."/>
        </authorList>
    </citation>
    <scope>NUCLEOTIDE SEQUENCE [LARGE SCALE GENOMIC DNA]</scope>
    <source>
        <strain evidence="4">Berkeley</strain>
    </source>
</reference>
<dbReference type="EMBL" id="AE014298">
    <property type="protein sequence ID" value="ALI51157.1"/>
    <property type="molecule type" value="Genomic_DNA"/>
</dbReference>
<dbReference type="KEGG" id="dme:Dmel_CG33939"/>
<reference evidence="4" key="4">
    <citation type="journal article" date="2002" name="Genome Biol.">
        <title>Annotation of the Drosophila melanogaster euchromatic genome: a systematic review.</title>
        <authorList>
            <person name="Misra S."/>
            <person name="Crosby M.A."/>
            <person name="Mungall C.J."/>
            <person name="Matthews B.B."/>
            <person name="Campbell K.S."/>
            <person name="Hradecky P."/>
            <person name="Huang Y."/>
            <person name="Kaminker J.S."/>
            <person name="Millburn G.H."/>
            <person name="Prochnik S.E."/>
            <person name="Smith C.D."/>
            <person name="Tupy J.L."/>
            <person name="Whitfied E.J."/>
            <person name="Bayraktaroglu L."/>
            <person name="Berman B.P."/>
            <person name="Bettencourt B.R."/>
            <person name="Celniker S.E."/>
            <person name="de Grey A.D."/>
            <person name="Drysdale R.A."/>
            <person name="Harris N.L."/>
            <person name="Richter J."/>
            <person name="Russo S."/>
            <person name="Schroeder A.J."/>
            <person name="Shu S.Q."/>
            <person name="Stapleton M."/>
            <person name="Yamada C."/>
            <person name="Ashburner M."/>
            <person name="Gelbart W.M."/>
            <person name="Rubin G.M."/>
            <person name="Lewis S.E."/>
        </authorList>
    </citation>
    <scope>GENOME REANNOTATION</scope>
    <source>
        <strain evidence="4">Berkeley</strain>
    </source>
</reference>
<reference evidence="2" key="11">
    <citation type="journal article" date="2015" name="G3 (Bethesda)">
        <title>Gene Model Annotations for Drosophila melanogaster: Impact of High-Throughput Data.</title>
        <authorList>
            <consortium name="FlyBase Consortium"/>
            <person name="Matthews B.B."/>
            <person name="Dos Santos G."/>
            <person name="Crosby M.A."/>
            <person name="Emmert D.B."/>
            <person name="St Pierre S.E."/>
            <person name="Gramates L.S."/>
            <person name="Zhou P."/>
            <person name="Schroeder A.J."/>
            <person name="Falls K."/>
            <person name="Strelets V."/>
            <person name="Russo S.M."/>
            <person name="Gelbart W.M."/>
            <person name="null"/>
        </authorList>
    </citation>
    <scope>NUCLEOTIDE SEQUENCE</scope>
</reference>
<proteinExistence type="evidence at transcript level"/>
<name>Q8SYM0_DROME</name>
<protein>
    <submittedName>
        <fullName evidence="1">RE54004p</fullName>
    </submittedName>
</protein>
<reference evidence="4" key="3">
    <citation type="journal article" date="2002" name="Genome Biol.">
        <title>Finishing a whole-genome shotgun: release 3 of the Drosophila melanogaster euchromatic genome sequence.</title>
        <authorList>
            <person name="Celniker S.E."/>
            <person name="Wheeler D.A."/>
            <person name="Kronmiller B."/>
            <person name="Carlson J.W."/>
            <person name="Halpern A."/>
            <person name="Patel S."/>
            <person name="Adams M."/>
            <person name="Champe M."/>
            <person name="Dugan S.P."/>
            <person name="Frise E."/>
            <person name="Hodgson A."/>
            <person name="George R.A."/>
            <person name="Hoskins R.A."/>
            <person name="Laverty T."/>
            <person name="Muzny D.M."/>
            <person name="Nelson C.R."/>
            <person name="Pacleb J.M."/>
            <person name="Park S."/>
            <person name="Pfeiffer B.D."/>
            <person name="Richards S."/>
            <person name="Sodergren E.J."/>
            <person name="Svirskas R."/>
            <person name="Tabor P.E."/>
            <person name="Wan K."/>
            <person name="Stapleton M."/>
            <person name="Sutton G.G."/>
            <person name="Venter C."/>
            <person name="Weinstock G."/>
            <person name="Scherer S.E."/>
            <person name="Myers E.W."/>
            <person name="Gibbs R.A."/>
            <person name="Rubin G.M."/>
        </authorList>
    </citation>
    <scope>NUCLEOTIDE SEQUENCE [LARGE SCALE GENOMIC DNA]</scope>
    <source>
        <strain evidence="4">Berkeley</strain>
    </source>
</reference>
<dbReference type="Bgee" id="FBgn0047095">
    <property type="expression patterns" value="Expressed in epithelial cell in haltere and 40 other cell types or tissues"/>
</dbReference>
<reference evidence="2" key="13">
    <citation type="journal article" date="2015" name="Genome Res.">
        <title>The Release 6 reference sequence of the Drosophila melanogaster genome.</title>
        <authorList>
            <person name="Hoskins R.A."/>
            <person name="Carlson J.W."/>
            <person name="Wan K.H."/>
            <person name="Park S."/>
            <person name="Mendez I."/>
            <person name="Galle S.E."/>
            <person name="Booth B.W."/>
            <person name="Pfeiffer B.D."/>
            <person name="George R.A."/>
            <person name="Svirskas R."/>
            <person name="Krzywinski M."/>
            <person name="Schein J."/>
            <person name="Accardo M.C."/>
            <person name="Damia E."/>
            <person name="Messina G."/>
            <person name="Mendez-Lago M."/>
            <person name="de Pablos B."/>
            <person name="Demakova O.V."/>
            <person name="Andreyeva E.N."/>
            <person name="Boldyreva L.V."/>
            <person name="Marra M."/>
            <person name="Carvalho A.B."/>
            <person name="Dimitri P."/>
            <person name="Villasante A."/>
            <person name="Zhimulev I.F."/>
            <person name="Rubin G.M."/>
            <person name="Karpen G.H."/>
            <person name="Celniker S.E."/>
        </authorList>
    </citation>
    <scope>NUCLEOTIDE SEQUENCE</scope>
</reference>
<dbReference type="AlphaFoldDB" id="Q8SYM0"/>
<accession>Q8SYM0</accession>
<reference evidence="4" key="5">
    <citation type="journal article" date="2002" name="Genome Biol.">
        <title>The transposable elements of the Drosophila melanogaster euchromatin: a genomics perspective.</title>
        <authorList>
            <person name="Kaminker J.S."/>
            <person name="Bergman C.M."/>
            <person name="Kronmiller B."/>
            <person name="Carlson J."/>
            <person name="Svirskas R."/>
            <person name="Patel S."/>
            <person name="Frise E."/>
            <person name="Wheeler D.A."/>
            <person name="Lewis S.E."/>
            <person name="Rubin G.M."/>
            <person name="Ashburner M."/>
            <person name="Celniker S.E."/>
        </authorList>
    </citation>
    <scope>NUCLEOTIDE SEQUENCE [LARGE SCALE GENOMIC DNA]</scope>
    <source>
        <strain evidence="4">Berkeley</strain>
    </source>
</reference>
<sequence>MAPPQDQPEDDIITKIPSIIGFLNLD</sequence>
<gene>
    <name evidence="2" type="primary">CR33939</name>
    <name evidence="2" type="synonym">BcDNA:RE54004</name>
    <name evidence="2" type="synonym">Dmel\CG33939</name>
    <name evidence="2" type="synonym">pncr004:X</name>
    <name evidence="2 3" type="ORF">CG33939</name>
    <name evidence="2" type="ORF">Dmel_CG33939</name>
</gene>
<evidence type="ECO:0000313" key="4">
    <source>
        <dbReference type="Proteomes" id="UP000000803"/>
    </source>
</evidence>
<reference evidence="2 4" key="6">
    <citation type="journal article" date="2002" name="Genome Biol.">
        <title>Heterochromatic sequences in a Drosophila whole-genome shotgun assembly.</title>
        <authorList>
            <person name="Hoskins R.A."/>
            <person name="Smith C.D."/>
            <person name="Carlson J.W."/>
            <person name="Carvalho A.B."/>
            <person name="Halpern A."/>
            <person name="Kaminker J.S."/>
            <person name="Kennedy C."/>
            <person name="Mungall C.J."/>
            <person name="Sullivan B.A."/>
            <person name="Sutton G.G."/>
            <person name="Yasuhara J.C."/>
            <person name="Wakimoto B.T."/>
            <person name="Myers E.W."/>
            <person name="Celniker S.E."/>
            <person name="Rubin G.M."/>
            <person name="Karpen G.H."/>
        </authorList>
    </citation>
    <scope>NUCLEOTIDE SEQUENCE [LARGE SCALE GENOMIC DNA]</scope>
    <source>
        <strain evidence="4">Berkeley</strain>
    </source>
</reference>
<organism evidence="1">
    <name type="scientific">Drosophila melanogaster</name>
    <name type="common">Fruit fly</name>
    <dbReference type="NCBI Taxonomy" id="7227"/>
    <lineage>
        <taxon>Eukaryota</taxon>
        <taxon>Metazoa</taxon>
        <taxon>Ecdysozoa</taxon>
        <taxon>Arthropoda</taxon>
        <taxon>Hexapoda</taxon>
        <taxon>Insecta</taxon>
        <taxon>Pterygota</taxon>
        <taxon>Neoptera</taxon>
        <taxon>Endopterygota</taxon>
        <taxon>Diptera</taxon>
        <taxon>Brachycera</taxon>
        <taxon>Muscomorpha</taxon>
        <taxon>Ephydroidea</taxon>
        <taxon>Drosophilidae</taxon>
        <taxon>Drosophila</taxon>
        <taxon>Sophophora</taxon>
    </lineage>
</organism>
<reference evidence="2 4" key="9">
    <citation type="journal article" date="2007" name="Science">
        <title>The Release 5.1 annotation of Drosophila melanogaster heterochromatin.</title>
        <authorList>
            <person name="Smith C.D."/>
            <person name="Shu S."/>
            <person name="Mungall C.J."/>
            <person name="Karpen G.H."/>
        </authorList>
    </citation>
    <scope>NUCLEOTIDE SEQUENCE [LARGE SCALE GENOMIC DNA]</scope>
    <source>
        <strain evidence="4">Berkeley</strain>
    </source>
</reference>